<keyword evidence="4" id="KW-0676">Redox-active center</keyword>
<sequence length="174" mass="18783">MKKIVALLSLLFIVGCGNSTPALKGEIVSCSTINTIADPAKTIDAECLDGGSGVNVAAIKGPAIINVWGSWCAPCKDELPYFVEFNRNQGGKVLLVGIDVEEKNAQDGRAFAIEQGMNWPNLYDRKGVTRKYFGMGVPVTWFIDSDGKVVHKKIGSIKSTDELRSLSKKYLGVS</sequence>
<dbReference type="InterPro" id="IPR000866">
    <property type="entry name" value="AhpC/TSA"/>
</dbReference>
<dbReference type="SUPFAM" id="SSF52833">
    <property type="entry name" value="Thioredoxin-like"/>
    <property type="match status" value="1"/>
</dbReference>
<dbReference type="InterPro" id="IPR050553">
    <property type="entry name" value="Thioredoxin_ResA/DsbE_sf"/>
</dbReference>
<evidence type="ECO:0000259" key="5">
    <source>
        <dbReference type="PROSITE" id="PS51352"/>
    </source>
</evidence>
<dbReference type="EMBL" id="CAFBLZ010000009">
    <property type="protein sequence ID" value="CAB4882405.1"/>
    <property type="molecule type" value="Genomic_DNA"/>
</dbReference>
<proteinExistence type="predicted"/>
<dbReference type="InterPro" id="IPR017937">
    <property type="entry name" value="Thioredoxin_CS"/>
</dbReference>
<dbReference type="GO" id="GO:0016491">
    <property type="term" value="F:oxidoreductase activity"/>
    <property type="evidence" value="ECO:0007669"/>
    <property type="project" value="InterPro"/>
</dbReference>
<evidence type="ECO:0000256" key="2">
    <source>
        <dbReference type="ARBA" id="ARBA00022748"/>
    </source>
</evidence>
<dbReference type="InterPro" id="IPR013766">
    <property type="entry name" value="Thioredoxin_domain"/>
</dbReference>
<dbReference type="PROSITE" id="PS51257">
    <property type="entry name" value="PROKAR_LIPOPROTEIN"/>
    <property type="match status" value="1"/>
</dbReference>
<keyword evidence="3" id="KW-1015">Disulfide bond</keyword>
<dbReference type="Gene3D" id="3.40.30.10">
    <property type="entry name" value="Glutaredoxin"/>
    <property type="match status" value="1"/>
</dbReference>
<gene>
    <name evidence="6" type="ORF">UFOPK3482_00215</name>
</gene>
<reference evidence="6" key="1">
    <citation type="submission" date="2020-05" db="EMBL/GenBank/DDBJ databases">
        <authorList>
            <person name="Chiriac C."/>
            <person name="Salcher M."/>
            <person name="Ghai R."/>
            <person name="Kavagutti S V."/>
        </authorList>
    </citation>
    <scope>NUCLEOTIDE SEQUENCE</scope>
</reference>
<evidence type="ECO:0000313" key="6">
    <source>
        <dbReference type="EMBL" id="CAB4882405.1"/>
    </source>
</evidence>
<name>A0A6J7EMF3_9ZZZZ</name>
<dbReference type="PANTHER" id="PTHR42852">
    <property type="entry name" value="THIOL:DISULFIDE INTERCHANGE PROTEIN DSBE"/>
    <property type="match status" value="1"/>
</dbReference>
<keyword evidence="2" id="KW-0201">Cytochrome c-type biogenesis</keyword>
<dbReference type="PROSITE" id="PS51352">
    <property type="entry name" value="THIOREDOXIN_2"/>
    <property type="match status" value="1"/>
</dbReference>
<dbReference type="GO" id="GO:0030313">
    <property type="term" value="C:cell envelope"/>
    <property type="evidence" value="ECO:0007669"/>
    <property type="project" value="UniProtKB-SubCell"/>
</dbReference>
<dbReference type="AlphaFoldDB" id="A0A6J7EMF3"/>
<evidence type="ECO:0000256" key="3">
    <source>
        <dbReference type="ARBA" id="ARBA00023157"/>
    </source>
</evidence>
<evidence type="ECO:0000256" key="1">
    <source>
        <dbReference type="ARBA" id="ARBA00004196"/>
    </source>
</evidence>
<dbReference type="InterPro" id="IPR036249">
    <property type="entry name" value="Thioredoxin-like_sf"/>
</dbReference>
<dbReference type="Pfam" id="PF00578">
    <property type="entry name" value="AhpC-TSA"/>
    <property type="match status" value="1"/>
</dbReference>
<dbReference type="PROSITE" id="PS00194">
    <property type="entry name" value="THIOREDOXIN_1"/>
    <property type="match status" value="1"/>
</dbReference>
<protein>
    <submittedName>
        <fullName evidence="6">Unannotated protein</fullName>
    </submittedName>
</protein>
<dbReference type="CDD" id="cd02966">
    <property type="entry name" value="TlpA_like_family"/>
    <property type="match status" value="1"/>
</dbReference>
<feature type="domain" description="Thioredoxin" evidence="5">
    <location>
        <begin position="34"/>
        <end position="172"/>
    </location>
</feature>
<organism evidence="6">
    <name type="scientific">freshwater metagenome</name>
    <dbReference type="NCBI Taxonomy" id="449393"/>
    <lineage>
        <taxon>unclassified sequences</taxon>
        <taxon>metagenomes</taxon>
        <taxon>ecological metagenomes</taxon>
    </lineage>
</organism>
<dbReference type="GO" id="GO:0017004">
    <property type="term" value="P:cytochrome complex assembly"/>
    <property type="evidence" value="ECO:0007669"/>
    <property type="project" value="UniProtKB-KW"/>
</dbReference>
<dbReference type="GO" id="GO:0016209">
    <property type="term" value="F:antioxidant activity"/>
    <property type="evidence" value="ECO:0007669"/>
    <property type="project" value="InterPro"/>
</dbReference>
<comment type="subcellular location">
    <subcellularLocation>
        <location evidence="1">Cell envelope</location>
    </subcellularLocation>
</comment>
<evidence type="ECO:0000256" key="4">
    <source>
        <dbReference type="ARBA" id="ARBA00023284"/>
    </source>
</evidence>
<accession>A0A6J7EMF3</accession>
<dbReference type="PANTHER" id="PTHR42852:SF6">
    <property type="entry name" value="THIOL:DISULFIDE INTERCHANGE PROTEIN DSBE"/>
    <property type="match status" value="1"/>
</dbReference>